<comment type="caution">
    <text evidence="1">The sequence shown here is derived from an EMBL/GenBank/DDBJ whole genome shotgun (WGS) entry which is preliminary data.</text>
</comment>
<dbReference type="RefSeq" id="WP_377334662.1">
    <property type="nucleotide sequence ID" value="NZ_JBHLUE010000001.1"/>
</dbReference>
<evidence type="ECO:0000313" key="2">
    <source>
        <dbReference type="Proteomes" id="UP001589894"/>
    </source>
</evidence>
<protein>
    <recommendedName>
        <fullName evidence="3">ABM domain-containing protein</fullName>
    </recommendedName>
</protein>
<gene>
    <name evidence="1" type="ORF">ACFFHU_00975</name>
</gene>
<name>A0ABV6NPP8_9ACTN</name>
<proteinExistence type="predicted"/>
<dbReference type="EMBL" id="JBHLUE010000001">
    <property type="protein sequence ID" value="MFC0562752.1"/>
    <property type="molecule type" value="Genomic_DNA"/>
</dbReference>
<accession>A0ABV6NPP8</accession>
<keyword evidence="2" id="KW-1185">Reference proteome</keyword>
<evidence type="ECO:0000313" key="1">
    <source>
        <dbReference type="EMBL" id="MFC0562752.1"/>
    </source>
</evidence>
<organism evidence="1 2">
    <name type="scientific">Plantactinospora siamensis</name>
    <dbReference type="NCBI Taxonomy" id="555372"/>
    <lineage>
        <taxon>Bacteria</taxon>
        <taxon>Bacillati</taxon>
        <taxon>Actinomycetota</taxon>
        <taxon>Actinomycetes</taxon>
        <taxon>Micromonosporales</taxon>
        <taxon>Micromonosporaceae</taxon>
        <taxon>Plantactinospora</taxon>
    </lineage>
</organism>
<evidence type="ECO:0008006" key="3">
    <source>
        <dbReference type="Google" id="ProtNLM"/>
    </source>
</evidence>
<reference evidence="1 2" key="1">
    <citation type="submission" date="2024-09" db="EMBL/GenBank/DDBJ databases">
        <authorList>
            <person name="Sun Q."/>
            <person name="Mori K."/>
        </authorList>
    </citation>
    <scope>NUCLEOTIDE SEQUENCE [LARGE SCALE GENOMIC DNA]</scope>
    <source>
        <strain evidence="1 2">TBRC 2205</strain>
    </source>
</reference>
<dbReference type="Proteomes" id="UP001589894">
    <property type="component" value="Unassembled WGS sequence"/>
</dbReference>
<sequence>MIVRMWEARAEPKGFADLIDWVCDVALPEFEHDPRHAGSEVFTSTDERVVVISRWRGDPRPLPEPPARLLARPPHEWDFTPVDR</sequence>